<gene>
    <name evidence="1" type="ORF">EVAR_29877_1</name>
</gene>
<comment type="caution">
    <text evidence="1">The sequence shown here is derived from an EMBL/GenBank/DDBJ whole genome shotgun (WGS) entry which is preliminary data.</text>
</comment>
<sequence length="131" mass="14555">MLKQKALQHENMPTRPAKHHTLAGYKRDTASLLCVIQTPVVKMVLMVFPTSEKISEISGKDESTSAMNAPKSLQFIDGASACTYELHTLHLKGCDHALHIFDVRAFAHGSSTPYCEYKCGYEPMARTRISS</sequence>
<accession>A0A4C1V850</accession>
<dbReference type="Proteomes" id="UP000299102">
    <property type="component" value="Unassembled WGS sequence"/>
</dbReference>
<evidence type="ECO:0000313" key="2">
    <source>
        <dbReference type="Proteomes" id="UP000299102"/>
    </source>
</evidence>
<name>A0A4C1V850_EUMVA</name>
<proteinExistence type="predicted"/>
<keyword evidence="2" id="KW-1185">Reference proteome</keyword>
<reference evidence="1 2" key="1">
    <citation type="journal article" date="2019" name="Commun. Biol.">
        <title>The bagworm genome reveals a unique fibroin gene that provides high tensile strength.</title>
        <authorList>
            <person name="Kono N."/>
            <person name="Nakamura H."/>
            <person name="Ohtoshi R."/>
            <person name="Tomita M."/>
            <person name="Numata K."/>
            <person name="Arakawa K."/>
        </authorList>
    </citation>
    <scope>NUCLEOTIDE SEQUENCE [LARGE SCALE GENOMIC DNA]</scope>
</reference>
<protein>
    <submittedName>
        <fullName evidence="1">Uncharacterized protein</fullName>
    </submittedName>
</protein>
<dbReference type="AlphaFoldDB" id="A0A4C1V850"/>
<organism evidence="1 2">
    <name type="scientific">Eumeta variegata</name>
    <name type="common">Bagworm moth</name>
    <name type="synonym">Eumeta japonica</name>
    <dbReference type="NCBI Taxonomy" id="151549"/>
    <lineage>
        <taxon>Eukaryota</taxon>
        <taxon>Metazoa</taxon>
        <taxon>Ecdysozoa</taxon>
        <taxon>Arthropoda</taxon>
        <taxon>Hexapoda</taxon>
        <taxon>Insecta</taxon>
        <taxon>Pterygota</taxon>
        <taxon>Neoptera</taxon>
        <taxon>Endopterygota</taxon>
        <taxon>Lepidoptera</taxon>
        <taxon>Glossata</taxon>
        <taxon>Ditrysia</taxon>
        <taxon>Tineoidea</taxon>
        <taxon>Psychidae</taxon>
        <taxon>Oiketicinae</taxon>
        <taxon>Eumeta</taxon>
    </lineage>
</organism>
<dbReference type="EMBL" id="BGZK01000289">
    <property type="protein sequence ID" value="GBP34482.1"/>
    <property type="molecule type" value="Genomic_DNA"/>
</dbReference>
<evidence type="ECO:0000313" key="1">
    <source>
        <dbReference type="EMBL" id="GBP34482.1"/>
    </source>
</evidence>